<dbReference type="EMBL" id="UGTP01000001">
    <property type="protein sequence ID" value="SUC12501.1"/>
    <property type="molecule type" value="Genomic_DNA"/>
</dbReference>
<accession>A0A379F1J7</accession>
<reference evidence="1 2" key="1">
    <citation type="submission" date="2018-06" db="EMBL/GenBank/DDBJ databases">
        <authorList>
            <consortium name="Pathogen Informatics"/>
            <person name="Doyle S."/>
        </authorList>
    </citation>
    <scope>NUCLEOTIDE SEQUENCE [LARGE SCALE GENOMIC DNA]</scope>
    <source>
        <strain evidence="1 2">NCTC13043</strain>
    </source>
</reference>
<gene>
    <name evidence="1" type="ORF">NCTC13043_01106</name>
</gene>
<dbReference type="AlphaFoldDB" id="A0A379F1J7"/>
<evidence type="ECO:0000313" key="1">
    <source>
        <dbReference type="EMBL" id="SUC12501.1"/>
    </source>
</evidence>
<dbReference type="OrthoDB" id="1080092at2"/>
<sequence>MGGIHLIMYKSLSKEKSIATIVLLIAILILPTTTRAQKMYDLWVASSQVSSDNCNDLSTIAEVSGIVNYNPETKTLTLQNATINSGDKDAISSKIDGLTVKVIGTNNLVAAHTAIGLRTPLTITGEGTLNVEGGDNCAIFAMGTDLTIDNCTVNAKSGKYGITGNDGAMEHITIRNANVTVEGSEIGSMLDIASLTLEGCAITQPSGAAYNPKMRCVTVGNSVVKSKIVIEKNTTAISIPTANTNHSKEIYNVSGAKFNGELNNLPKGIYIINGKKVVKL</sequence>
<proteinExistence type="predicted"/>
<name>A0A379F1J7_9BACT</name>
<dbReference type="Proteomes" id="UP000254235">
    <property type="component" value="Unassembled WGS sequence"/>
</dbReference>
<organism evidence="1 2">
    <name type="scientific">Prevotella pallens</name>
    <dbReference type="NCBI Taxonomy" id="60133"/>
    <lineage>
        <taxon>Bacteria</taxon>
        <taxon>Pseudomonadati</taxon>
        <taxon>Bacteroidota</taxon>
        <taxon>Bacteroidia</taxon>
        <taxon>Bacteroidales</taxon>
        <taxon>Prevotellaceae</taxon>
        <taxon>Prevotella</taxon>
    </lineage>
</organism>
<evidence type="ECO:0000313" key="2">
    <source>
        <dbReference type="Proteomes" id="UP000254235"/>
    </source>
</evidence>
<protein>
    <submittedName>
        <fullName evidence="1">Uncharacterized protein</fullName>
    </submittedName>
</protein>